<dbReference type="STRING" id="1423729.FC80_GL000931"/>
<organism evidence="1 2">
    <name type="scientific">Liquorilactobacillus cacaonum DSM 21116</name>
    <dbReference type="NCBI Taxonomy" id="1423729"/>
    <lineage>
        <taxon>Bacteria</taxon>
        <taxon>Bacillati</taxon>
        <taxon>Bacillota</taxon>
        <taxon>Bacilli</taxon>
        <taxon>Lactobacillales</taxon>
        <taxon>Lactobacillaceae</taxon>
        <taxon>Liquorilactobacillus</taxon>
    </lineage>
</organism>
<proteinExistence type="predicted"/>
<dbReference type="InterPro" id="IPR029058">
    <property type="entry name" value="AB_hydrolase_fold"/>
</dbReference>
<evidence type="ECO:0000313" key="2">
    <source>
        <dbReference type="Proteomes" id="UP000051131"/>
    </source>
</evidence>
<dbReference type="Proteomes" id="UP000051131">
    <property type="component" value="Unassembled WGS sequence"/>
</dbReference>
<dbReference type="OrthoDB" id="2157689at2"/>
<dbReference type="RefSeq" id="WP_057829150.1">
    <property type="nucleotide sequence ID" value="NZ_AYZE01000014.1"/>
</dbReference>
<reference evidence="1 2" key="1">
    <citation type="journal article" date="2015" name="Genome Announc.">
        <title>Expanding the biotechnology potential of lactobacilli through comparative genomics of 213 strains and associated genera.</title>
        <authorList>
            <person name="Sun Z."/>
            <person name="Harris H.M."/>
            <person name="McCann A."/>
            <person name="Guo C."/>
            <person name="Argimon S."/>
            <person name="Zhang W."/>
            <person name="Yang X."/>
            <person name="Jeffery I.B."/>
            <person name="Cooney J.C."/>
            <person name="Kagawa T.F."/>
            <person name="Liu W."/>
            <person name="Song Y."/>
            <person name="Salvetti E."/>
            <person name="Wrobel A."/>
            <person name="Rasinkangas P."/>
            <person name="Parkhill J."/>
            <person name="Rea M.C."/>
            <person name="O'Sullivan O."/>
            <person name="Ritari J."/>
            <person name="Douillard F.P."/>
            <person name="Paul Ross R."/>
            <person name="Yang R."/>
            <person name="Briner A.E."/>
            <person name="Felis G.E."/>
            <person name="de Vos W.M."/>
            <person name="Barrangou R."/>
            <person name="Klaenhammer T.R."/>
            <person name="Caufield P.W."/>
            <person name="Cui Y."/>
            <person name="Zhang H."/>
            <person name="O'Toole P.W."/>
        </authorList>
    </citation>
    <scope>NUCLEOTIDE SEQUENCE [LARGE SCALE GENOMIC DNA]</scope>
    <source>
        <strain evidence="1 2">DSM 21116</strain>
    </source>
</reference>
<dbReference type="Gene3D" id="3.40.50.1820">
    <property type="entry name" value="alpha/beta hydrolase"/>
    <property type="match status" value="1"/>
</dbReference>
<keyword evidence="1" id="KW-0378">Hydrolase</keyword>
<dbReference type="EMBL" id="AYZE01000014">
    <property type="protein sequence ID" value="KRM90936.1"/>
    <property type="molecule type" value="Genomic_DNA"/>
</dbReference>
<sequence>MKSKLLRTTLLIIVIIGICIPAYQWNHSNIVRLRNAGKTRMAPIIMVPGSSATKNRFDNLISELGHEAPQQHSVLKVVVKTDGKIETTGSIARNDQQPFIVVSFQNNKDGKKNIDLQSNWLNLAFKELVKTYHFNHFSALGHSNGGLILTLFLEKYLKESPTVSIDKLMTIATPYNMEEENLKKKTAMFNELYKYRDGLPKSLVMYSIAGTENYNSDGTVPYNSVNFAKYIFQDNVKNFTEITVTGANTAHSDLPQNKQIVALIGQYILRENFKPSQIQGNNKNNN</sequence>
<gene>
    <name evidence="1" type="ORF">FC80_GL000931</name>
</gene>
<dbReference type="AlphaFoldDB" id="A0A0R2CH49"/>
<dbReference type="Pfam" id="PF06028">
    <property type="entry name" value="DUF915"/>
    <property type="match status" value="1"/>
</dbReference>
<protein>
    <submittedName>
        <fullName evidence="1">Cell surface hydrolase</fullName>
    </submittedName>
</protein>
<dbReference type="SUPFAM" id="SSF53474">
    <property type="entry name" value="alpha/beta-Hydrolases"/>
    <property type="match status" value="1"/>
</dbReference>
<dbReference type="PATRIC" id="fig|1423729.3.peg.942"/>
<evidence type="ECO:0000313" key="1">
    <source>
        <dbReference type="EMBL" id="KRM90936.1"/>
    </source>
</evidence>
<name>A0A0R2CH49_9LACO</name>
<comment type="caution">
    <text evidence="1">The sequence shown here is derived from an EMBL/GenBank/DDBJ whole genome shotgun (WGS) entry which is preliminary data.</text>
</comment>
<dbReference type="InterPro" id="IPR010315">
    <property type="entry name" value="DUF915_hydro-like"/>
</dbReference>
<dbReference type="GO" id="GO:0016787">
    <property type="term" value="F:hydrolase activity"/>
    <property type="evidence" value="ECO:0007669"/>
    <property type="project" value="UniProtKB-KW"/>
</dbReference>
<accession>A0A0R2CH49</accession>
<keyword evidence="2" id="KW-1185">Reference proteome</keyword>